<sequence>MGLRETFKPGEGWVSFDEELKQLQEKASRGKALSPSESSRLKELIGQLKTQKKAEPGGAAGYL</sequence>
<organism evidence="2 3">
    <name type="scientific">Candidatus Sungiibacteriota bacterium</name>
    <dbReference type="NCBI Taxonomy" id="2750080"/>
    <lineage>
        <taxon>Bacteria</taxon>
        <taxon>Candidatus Sungiibacteriota</taxon>
    </lineage>
</organism>
<evidence type="ECO:0000313" key="3">
    <source>
        <dbReference type="Proteomes" id="UP000595618"/>
    </source>
</evidence>
<evidence type="ECO:0000313" key="2">
    <source>
        <dbReference type="EMBL" id="QQG45506.1"/>
    </source>
</evidence>
<gene>
    <name evidence="2" type="ORF">HYW89_01020</name>
</gene>
<accession>A0A7T5RJW1</accession>
<proteinExistence type="predicted"/>
<evidence type="ECO:0000256" key="1">
    <source>
        <dbReference type="SAM" id="MobiDB-lite"/>
    </source>
</evidence>
<reference evidence="2 3" key="1">
    <citation type="submission" date="2020-07" db="EMBL/GenBank/DDBJ databases">
        <title>Huge and variable diversity of episymbiotic CPR bacteria and DPANN archaea in groundwater ecosystems.</title>
        <authorList>
            <person name="He C.Y."/>
            <person name="Keren R."/>
            <person name="Whittaker M."/>
            <person name="Farag I.F."/>
            <person name="Doudna J."/>
            <person name="Cate J.H.D."/>
            <person name="Banfield J.F."/>
        </authorList>
    </citation>
    <scope>NUCLEOTIDE SEQUENCE [LARGE SCALE GENOMIC DNA]</scope>
    <source>
        <strain evidence="2">NC_groundwater_541_Ag_S-0.1um_46_50</strain>
    </source>
</reference>
<dbReference type="Proteomes" id="UP000595618">
    <property type="component" value="Chromosome"/>
</dbReference>
<name>A0A7T5RJW1_9BACT</name>
<protein>
    <submittedName>
        <fullName evidence="2">Uncharacterized protein</fullName>
    </submittedName>
</protein>
<dbReference type="AlphaFoldDB" id="A0A7T5RJW1"/>
<dbReference type="EMBL" id="CP066690">
    <property type="protein sequence ID" value="QQG45506.1"/>
    <property type="molecule type" value="Genomic_DNA"/>
</dbReference>
<feature type="region of interest" description="Disordered" evidence="1">
    <location>
        <begin position="26"/>
        <end position="63"/>
    </location>
</feature>